<keyword evidence="2" id="KW-1185">Reference proteome</keyword>
<sequence>MRYSFVLAAVAALESVGESSTNVSVNTEAGPNEAGGEARGSIFGDNGVVAVNLRLSANDVAEEIKRADLPDQVVTQLSGAAENTEGGGKIETEQDLANVAGALGKAAADATANNNATQASSVLASIRGVVRNAMGQSVASDVVIGACVVAASVGEELNVVIKVTMDTIKALQKAAKKPRQPPANCASDICRTAIESVVELLSQGSNHDVAATFLVAIEALGNHKSVNVRVEADFAENVAAVTKIGQVVQTLKLDATAAKQVTDEAGQAAEKLKELPAPKAAASEGDKNVCADSAKLVRTKCEEDGGSDCVAQEEKNRRECLGMPAEAASQNNDNKGSGTCQEQSTQIFDECVQALSPELRADKEGCSNKARDALAKCEAKSPPITIKDDCRRHGFEAFNICKKDSPKDIRRCGEVGRKATADCRASQQGQKQN</sequence>
<dbReference type="AlphaFoldDB" id="A0A9P8SKF9"/>
<dbReference type="EMBL" id="JAIZPD010000002">
    <property type="protein sequence ID" value="KAH0966333.1"/>
    <property type="molecule type" value="Genomic_DNA"/>
</dbReference>
<protein>
    <submittedName>
        <fullName evidence="1">Uncharacterized protein</fullName>
    </submittedName>
</protein>
<evidence type="ECO:0000313" key="1">
    <source>
        <dbReference type="EMBL" id="KAH0966333.1"/>
    </source>
</evidence>
<dbReference type="Proteomes" id="UP000824596">
    <property type="component" value="Unassembled WGS sequence"/>
</dbReference>
<dbReference type="GeneID" id="68350871"/>
<name>A0A9P8SKF9_9HYPO</name>
<reference evidence="1" key="1">
    <citation type="submission" date="2021-09" db="EMBL/GenBank/DDBJ databases">
        <title>A high-quality genome of the endoparasitic fungus Hirsutella rhossiliensis with a comparison of Hirsutella genomes reveals transposable elements contributing to genome size variation.</title>
        <authorList>
            <person name="Lin R."/>
            <person name="Jiao Y."/>
            <person name="Sun X."/>
            <person name="Ling J."/>
            <person name="Xie B."/>
            <person name="Cheng X."/>
        </authorList>
    </citation>
    <scope>NUCLEOTIDE SEQUENCE</scope>
    <source>
        <strain evidence="1">HR02</strain>
    </source>
</reference>
<dbReference type="RefSeq" id="XP_044723846.1">
    <property type="nucleotide sequence ID" value="XM_044860213.1"/>
</dbReference>
<comment type="caution">
    <text evidence="1">The sequence shown here is derived from an EMBL/GenBank/DDBJ whole genome shotgun (WGS) entry which is preliminary data.</text>
</comment>
<accession>A0A9P8SKF9</accession>
<gene>
    <name evidence="1" type="ORF">HRG_01742</name>
</gene>
<organism evidence="1 2">
    <name type="scientific">Hirsutella rhossiliensis</name>
    <dbReference type="NCBI Taxonomy" id="111463"/>
    <lineage>
        <taxon>Eukaryota</taxon>
        <taxon>Fungi</taxon>
        <taxon>Dikarya</taxon>
        <taxon>Ascomycota</taxon>
        <taxon>Pezizomycotina</taxon>
        <taxon>Sordariomycetes</taxon>
        <taxon>Hypocreomycetidae</taxon>
        <taxon>Hypocreales</taxon>
        <taxon>Ophiocordycipitaceae</taxon>
        <taxon>Hirsutella</taxon>
    </lineage>
</organism>
<evidence type="ECO:0000313" key="2">
    <source>
        <dbReference type="Proteomes" id="UP000824596"/>
    </source>
</evidence>
<proteinExistence type="predicted"/>